<organism evidence="3 4">
    <name type="scientific">Methylobacterium marchantiae</name>
    <dbReference type="NCBI Taxonomy" id="600331"/>
    <lineage>
        <taxon>Bacteria</taxon>
        <taxon>Pseudomonadati</taxon>
        <taxon>Pseudomonadota</taxon>
        <taxon>Alphaproteobacteria</taxon>
        <taxon>Hyphomicrobiales</taxon>
        <taxon>Methylobacteriaceae</taxon>
        <taxon>Methylobacterium</taxon>
    </lineage>
</organism>
<dbReference type="Pfam" id="PF07238">
    <property type="entry name" value="PilZ"/>
    <property type="match status" value="1"/>
</dbReference>
<keyword evidence="4" id="KW-1185">Reference proteome</keyword>
<sequence>MGAIHRNGHGLSGGRVRPADRGGGIARMSGARWGCTRTGAHPARPDAPIRPAGLTPVSPLLSRNRRQSPAVLPSGSGPRSSPAVSGTADPCAEVWARRQSDIRYVSVNGLGLYPRRECSSSGACRVQADQDTHESSEPILRREERNSTNWIATIRIPNGEDIPCTVKDVSKSGAKIGVPAYHVLPDTFLLRIIGRDFVCMVKLAWRRGDYVGVRIERVGKVPPPPAKAVGSVKQAPPPAPRPVDAAPPPAEPGGIGIRSRRRGLSTL</sequence>
<dbReference type="SUPFAM" id="SSF141371">
    <property type="entry name" value="PilZ domain-like"/>
    <property type="match status" value="1"/>
</dbReference>
<dbReference type="RefSeq" id="WP_379040804.1">
    <property type="nucleotide sequence ID" value="NZ_JBHTND010000032.1"/>
</dbReference>
<dbReference type="Proteomes" id="UP001597176">
    <property type="component" value="Unassembled WGS sequence"/>
</dbReference>
<proteinExistence type="predicted"/>
<accession>A0ABW3X1X3</accession>
<dbReference type="EMBL" id="JBHTND010000032">
    <property type="protein sequence ID" value="MFD1303587.1"/>
    <property type="molecule type" value="Genomic_DNA"/>
</dbReference>
<feature type="compositionally biased region" description="Basic residues" evidence="1">
    <location>
        <begin position="258"/>
        <end position="267"/>
    </location>
</feature>
<gene>
    <name evidence="3" type="ORF">ACFQ4G_18605</name>
</gene>
<feature type="region of interest" description="Disordered" evidence="1">
    <location>
        <begin position="1"/>
        <end position="87"/>
    </location>
</feature>
<evidence type="ECO:0000313" key="3">
    <source>
        <dbReference type="EMBL" id="MFD1303587.1"/>
    </source>
</evidence>
<name>A0ABW3X1X3_9HYPH</name>
<comment type="caution">
    <text evidence="3">The sequence shown here is derived from an EMBL/GenBank/DDBJ whole genome shotgun (WGS) entry which is preliminary data.</text>
</comment>
<protein>
    <submittedName>
        <fullName evidence="3">PilZ domain-containing protein</fullName>
    </submittedName>
</protein>
<evidence type="ECO:0000259" key="2">
    <source>
        <dbReference type="Pfam" id="PF07238"/>
    </source>
</evidence>
<dbReference type="InterPro" id="IPR009875">
    <property type="entry name" value="PilZ_domain"/>
</dbReference>
<evidence type="ECO:0000313" key="4">
    <source>
        <dbReference type="Proteomes" id="UP001597176"/>
    </source>
</evidence>
<feature type="region of interest" description="Disordered" evidence="1">
    <location>
        <begin position="222"/>
        <end position="267"/>
    </location>
</feature>
<feature type="domain" description="PilZ" evidence="2">
    <location>
        <begin position="141"/>
        <end position="217"/>
    </location>
</feature>
<reference evidence="4" key="1">
    <citation type="journal article" date="2019" name="Int. J. Syst. Evol. Microbiol.">
        <title>The Global Catalogue of Microorganisms (GCM) 10K type strain sequencing project: providing services to taxonomists for standard genome sequencing and annotation.</title>
        <authorList>
            <consortium name="The Broad Institute Genomics Platform"/>
            <consortium name="The Broad Institute Genome Sequencing Center for Infectious Disease"/>
            <person name="Wu L."/>
            <person name="Ma J."/>
        </authorList>
    </citation>
    <scope>NUCLEOTIDE SEQUENCE [LARGE SCALE GENOMIC DNA]</scope>
    <source>
        <strain evidence="4">CCUG 56108</strain>
    </source>
</reference>
<evidence type="ECO:0000256" key="1">
    <source>
        <dbReference type="SAM" id="MobiDB-lite"/>
    </source>
</evidence>
<feature type="compositionally biased region" description="Pro residues" evidence="1">
    <location>
        <begin position="235"/>
        <end position="251"/>
    </location>
</feature>